<dbReference type="AlphaFoldDB" id="A0A5N5FE81"/>
<keyword evidence="3" id="KW-1185">Reference proteome</keyword>
<evidence type="ECO:0000313" key="3">
    <source>
        <dbReference type="Proteomes" id="UP000327157"/>
    </source>
</evidence>
<protein>
    <submittedName>
        <fullName evidence="2">Uncharacterized protein</fullName>
    </submittedName>
</protein>
<dbReference type="OrthoDB" id="3344688at2759"/>
<proteinExistence type="predicted"/>
<dbReference type="InterPro" id="IPR043502">
    <property type="entry name" value="DNA/RNA_pol_sf"/>
</dbReference>
<dbReference type="PANTHER" id="PTHR11439">
    <property type="entry name" value="GAG-POL-RELATED RETROTRANSPOSON"/>
    <property type="match status" value="1"/>
</dbReference>
<gene>
    <name evidence="2" type="ORF">D8674_002168</name>
</gene>
<dbReference type="CDD" id="cd09272">
    <property type="entry name" value="RNase_HI_RT_Ty1"/>
    <property type="match status" value="1"/>
</dbReference>
<name>A0A5N5FE81_9ROSA</name>
<feature type="region of interest" description="Disordered" evidence="1">
    <location>
        <begin position="1"/>
        <end position="27"/>
    </location>
</feature>
<feature type="compositionally biased region" description="Low complexity" evidence="1">
    <location>
        <begin position="10"/>
        <end position="22"/>
    </location>
</feature>
<organism evidence="2 3">
    <name type="scientific">Pyrus ussuriensis x Pyrus communis</name>
    <dbReference type="NCBI Taxonomy" id="2448454"/>
    <lineage>
        <taxon>Eukaryota</taxon>
        <taxon>Viridiplantae</taxon>
        <taxon>Streptophyta</taxon>
        <taxon>Embryophyta</taxon>
        <taxon>Tracheophyta</taxon>
        <taxon>Spermatophyta</taxon>
        <taxon>Magnoliopsida</taxon>
        <taxon>eudicotyledons</taxon>
        <taxon>Gunneridae</taxon>
        <taxon>Pentapetalae</taxon>
        <taxon>rosids</taxon>
        <taxon>fabids</taxon>
        <taxon>Rosales</taxon>
        <taxon>Rosaceae</taxon>
        <taxon>Amygdaloideae</taxon>
        <taxon>Maleae</taxon>
        <taxon>Pyrus</taxon>
    </lineage>
</organism>
<evidence type="ECO:0000313" key="2">
    <source>
        <dbReference type="EMBL" id="KAB2601163.1"/>
    </source>
</evidence>
<reference evidence="2 3" key="1">
    <citation type="submission" date="2019-09" db="EMBL/GenBank/DDBJ databases">
        <authorList>
            <person name="Ou C."/>
        </authorList>
    </citation>
    <scope>NUCLEOTIDE SEQUENCE [LARGE SCALE GENOMIC DNA]</scope>
    <source>
        <strain evidence="2">S2</strain>
        <tissue evidence="2">Leaf</tissue>
    </source>
</reference>
<dbReference type="Proteomes" id="UP000327157">
    <property type="component" value="Chromosome 10"/>
</dbReference>
<dbReference type="EMBL" id="SMOL01000695">
    <property type="protein sequence ID" value="KAB2601163.1"/>
    <property type="molecule type" value="Genomic_DNA"/>
</dbReference>
<evidence type="ECO:0000256" key="1">
    <source>
        <dbReference type="SAM" id="MobiDB-lite"/>
    </source>
</evidence>
<reference evidence="2 3" key="3">
    <citation type="submission" date="2019-11" db="EMBL/GenBank/DDBJ databases">
        <title>A de novo genome assembly of a pear dwarfing rootstock.</title>
        <authorList>
            <person name="Wang F."/>
            <person name="Wang J."/>
            <person name="Li S."/>
            <person name="Zhang Y."/>
            <person name="Fang M."/>
            <person name="Ma L."/>
            <person name="Zhao Y."/>
            <person name="Jiang S."/>
        </authorList>
    </citation>
    <scope>NUCLEOTIDE SEQUENCE [LARGE SCALE GENOMIC DNA]</scope>
    <source>
        <strain evidence="2">S2</strain>
        <tissue evidence="2">Leaf</tissue>
    </source>
</reference>
<comment type="caution">
    <text evidence="2">The sequence shown here is derived from an EMBL/GenBank/DDBJ whole genome shotgun (WGS) entry which is preliminary data.</text>
</comment>
<dbReference type="PANTHER" id="PTHR11439:SF500">
    <property type="entry name" value="RNA-DIRECTED DNA POLYMERASE"/>
    <property type="match status" value="1"/>
</dbReference>
<reference evidence="3" key="2">
    <citation type="submission" date="2019-10" db="EMBL/GenBank/DDBJ databases">
        <title>A de novo genome assembly of a pear dwarfing rootstock.</title>
        <authorList>
            <person name="Wang F."/>
            <person name="Wang J."/>
            <person name="Li S."/>
            <person name="Zhang Y."/>
            <person name="Fang M."/>
            <person name="Ma L."/>
            <person name="Zhao Y."/>
            <person name="Jiang S."/>
        </authorList>
    </citation>
    <scope>NUCLEOTIDE SEQUENCE [LARGE SCALE GENOMIC DNA]</scope>
</reference>
<accession>A0A5N5FE81</accession>
<dbReference type="SUPFAM" id="SSF56672">
    <property type="entry name" value="DNA/RNA polymerases"/>
    <property type="match status" value="1"/>
</dbReference>
<sequence length="422" mass="46298">MQAMHTMHNSAPQSSSSSGPSQVWLTNSGATNHMTADLTNLSLASPYPSNETIHTANGEDLLHASSHTVSTAHRVVCPSSSFNCHAPIVTPANRIVSFIPESSHQPSALDLPEVSPSSQSITAPIQVSSQIPVVPDISSNSASEIPGFNPDTLTWLDVNGFSRLRDTQMAKPCDTPCLPYNRLLKEDGEPYSNPTLYRSLVGALQYLTFTRPDIAFSVHQVCQFMQNPMVSHFTAVKRILRYLKGTMQFGISYTKGDLQLKAFSDADWAGDPNDRRSTTGLVVFLGNSPISWSSKKQQTVSRSSTEAEYRALSFTSAKLDWIKQLLVFLHIPLPSVPVLFCDNLSAIALSFNPVQHQKTKHIEVDVHFVRERVSQKQLSVQFVSSQEQFADILTKGLSGPLFRTHCCNLMLGSSPHVLEGGC</sequence>